<reference evidence="1" key="1">
    <citation type="submission" date="2018-05" db="EMBL/GenBank/DDBJ databases">
        <authorList>
            <person name="Lanie J.A."/>
            <person name="Ng W.-L."/>
            <person name="Kazmierczak K.M."/>
            <person name="Andrzejewski T.M."/>
            <person name="Davidsen T.M."/>
            <person name="Wayne K.J."/>
            <person name="Tettelin H."/>
            <person name="Glass J.I."/>
            <person name="Rusch D."/>
            <person name="Podicherti R."/>
            <person name="Tsui H.-C.T."/>
            <person name="Winkler M.E."/>
        </authorList>
    </citation>
    <scope>NUCLEOTIDE SEQUENCE</scope>
</reference>
<organism evidence="1">
    <name type="scientific">marine metagenome</name>
    <dbReference type="NCBI Taxonomy" id="408172"/>
    <lineage>
        <taxon>unclassified sequences</taxon>
        <taxon>metagenomes</taxon>
        <taxon>ecological metagenomes</taxon>
    </lineage>
</organism>
<protein>
    <submittedName>
        <fullName evidence="1">Uncharacterized protein</fullName>
    </submittedName>
</protein>
<gene>
    <name evidence="1" type="ORF">METZ01_LOCUS132613</name>
</gene>
<evidence type="ECO:0000313" key="1">
    <source>
        <dbReference type="EMBL" id="SVA79759.1"/>
    </source>
</evidence>
<name>A0A381YS20_9ZZZZ</name>
<proteinExistence type="predicted"/>
<dbReference type="EMBL" id="UINC01018908">
    <property type="protein sequence ID" value="SVA79759.1"/>
    <property type="molecule type" value="Genomic_DNA"/>
</dbReference>
<dbReference type="AlphaFoldDB" id="A0A381YS20"/>
<accession>A0A381YS20</accession>
<sequence>MIPLTDYIKRNVYIRQVGSSLAIQKLLEAFHRHNCNDPEIILLHALIKYPQWYENISLLEHLDKKYLKRLRKNPKVFFILDASTEGFSTIYGNTPFFDILYFNCEKFDISPEKIIFISSNMVDEQNIIRYNTEHNIDKSINVICFNNFEQMLFNLRKETLPQPDVAYNPERLDELVEKKYLEVVGETKKLYYGEKYFLSLSRVNRPHRTLSAYELFHSEIFSKGVLSHDKIKNTKETIRHLHEQLPKNAGITQKDLSKFSTYLPLIADTHDFKTNHAMYLNANLHHSTLFQVVGETFINDWDCTSRFWSEKTFRSIFHMQPFLIWGQPNANKHLQDYGYKLYDKMFDYSFDAERDTYRRWSMLLKIITNTVKRLNKMSKEEHLKWRFQQQDVLKHNYKVMYREDHTKQAFKKLVFKLIK</sequence>